<dbReference type="Proteomes" id="UP000515153">
    <property type="component" value="Chromosome I"/>
</dbReference>
<dbReference type="GeneID" id="41961584"/>
<feature type="chain" id="PRO_5027595164" evidence="1">
    <location>
        <begin position="23"/>
        <end position="193"/>
    </location>
</feature>
<dbReference type="AlphaFoldDB" id="A0A6P8B455"/>
<dbReference type="KEGG" id="pgri:PgNI_06654"/>
<proteinExistence type="predicted"/>
<reference evidence="3" key="3">
    <citation type="submission" date="2025-08" db="UniProtKB">
        <authorList>
            <consortium name="RefSeq"/>
        </authorList>
    </citation>
    <scope>IDENTIFICATION</scope>
    <source>
        <strain evidence="3">NI907</strain>
    </source>
</reference>
<keyword evidence="1" id="KW-0732">Signal</keyword>
<evidence type="ECO:0000256" key="1">
    <source>
        <dbReference type="SAM" id="SignalP"/>
    </source>
</evidence>
<evidence type="ECO:0000313" key="3">
    <source>
        <dbReference type="RefSeq" id="XP_030981809.1"/>
    </source>
</evidence>
<dbReference type="Gene3D" id="3.90.210.10">
    <property type="entry name" value="Heat-Labile Enterotoxin, subunit A"/>
    <property type="match status" value="1"/>
</dbReference>
<reference evidence="2 3" key="1">
    <citation type="journal article" date="2019" name="Mol. Biol. Evol.">
        <title>Blast fungal genomes show frequent chromosomal changes, gene gains and losses, and effector gene turnover.</title>
        <authorList>
            <person name="Gomez Luciano L.B."/>
            <person name="Jason Tsai I."/>
            <person name="Chuma I."/>
            <person name="Tosa Y."/>
            <person name="Chen Y.H."/>
            <person name="Li J.Y."/>
            <person name="Li M.Y."/>
            <person name="Jade Lu M.Y."/>
            <person name="Nakayashiki H."/>
            <person name="Li W.H."/>
        </authorList>
    </citation>
    <scope>NUCLEOTIDE SEQUENCE [LARGE SCALE GENOMIC DNA]</scope>
    <source>
        <strain evidence="2 3">NI907</strain>
    </source>
</reference>
<organism evidence="2 3">
    <name type="scientific">Pyricularia grisea</name>
    <name type="common">Crabgrass-specific blast fungus</name>
    <name type="synonym">Magnaporthe grisea</name>
    <dbReference type="NCBI Taxonomy" id="148305"/>
    <lineage>
        <taxon>Eukaryota</taxon>
        <taxon>Fungi</taxon>
        <taxon>Dikarya</taxon>
        <taxon>Ascomycota</taxon>
        <taxon>Pezizomycotina</taxon>
        <taxon>Sordariomycetes</taxon>
        <taxon>Sordariomycetidae</taxon>
        <taxon>Magnaporthales</taxon>
        <taxon>Pyriculariaceae</taxon>
        <taxon>Pyricularia</taxon>
    </lineage>
</organism>
<dbReference type="SUPFAM" id="SSF56399">
    <property type="entry name" value="ADP-ribosylation"/>
    <property type="match status" value="1"/>
</dbReference>
<feature type="signal peptide" evidence="1">
    <location>
        <begin position="1"/>
        <end position="22"/>
    </location>
</feature>
<reference evidence="3" key="2">
    <citation type="submission" date="2019-10" db="EMBL/GenBank/DDBJ databases">
        <authorList>
            <consortium name="NCBI Genome Project"/>
        </authorList>
    </citation>
    <scope>NUCLEOTIDE SEQUENCE</scope>
    <source>
        <strain evidence="3">NI907</strain>
    </source>
</reference>
<protein>
    <submittedName>
        <fullName evidence="3">Uncharacterized protein</fullName>
    </submittedName>
</protein>
<keyword evidence="2" id="KW-1185">Reference proteome</keyword>
<sequence>MFSNPLILTFLAISWLSGNASAGCFGPHGPRKCSLYRADSRDPRTIELANGFMTTGLEKVDEPAVVWGRSKSAVVATYRDYIKDKPFYLYYIDTGKGRIASQWIEYQERVQNIKQNQCGVPTKSLDMNLLRAQTMTMETQKVDCHKELMKNAAKLVPITWDSIMGYETVKPNEQPSEWHENPEWRKNRDKIWF</sequence>
<dbReference type="RefSeq" id="XP_030981809.1">
    <property type="nucleotide sequence ID" value="XM_031126675.1"/>
</dbReference>
<evidence type="ECO:0000313" key="2">
    <source>
        <dbReference type="Proteomes" id="UP000515153"/>
    </source>
</evidence>
<name>A0A6P8B455_PYRGI</name>
<accession>A0A6P8B455</accession>
<gene>
    <name evidence="3" type="ORF">PgNI_06654</name>
</gene>